<evidence type="ECO:0000256" key="1">
    <source>
        <dbReference type="SAM" id="MobiDB-lite"/>
    </source>
</evidence>
<feature type="compositionally biased region" description="Pro residues" evidence="1">
    <location>
        <begin position="94"/>
        <end position="104"/>
    </location>
</feature>
<name>A0A537K6V2_9BACT</name>
<dbReference type="InterPro" id="IPR010620">
    <property type="entry name" value="SBBP_repeat"/>
</dbReference>
<sequence length="1141" mass="116382">MAMGRKSFAFLLASALAIGGVFYPAGSPLTAVSRSRPTGTAETRPHIAEAYGRLPLSFEANRGQADPQVRFLARGPQQTLFLTSTEAVLVVTKPAPPGSEPPAPRNAKPRGSATGTVLRMSFAGANQAARVTGLEELPGKAHYFIGNNPAQWRPNVPTYAKVRYDDLYPGIDLIYDGTQRHLEYDFVVRPGADPHRIALRLQGDDRLEVDSQGDLVLHTAAGVIRQRKPAIYQEIGAVRKEIPGGYVLSGAQQIGFQVAAYDATRPLVIDPVLVYSTYLEGSVDDYGYGIAVDGSGNAYVTGYTVSTDFPTTAGAFQTTARGNNDAFVAKINPSGSALVYSTYLGGNANDYGYGIAVDGSGNAYVTGSTTSPDFPTTAGAFQPDYGGAPNGGHPQDAFVTKINPSGSALVYSTYLGGNIADYGTGIAVDAQGSAYVTGNTDSFSDFPRTAGAVQPAYGNGGTDAFVTKLNPTGTALAYSTFLGGNGADYGTGIAVDAQGSAYVTGYTFSSDFPTTPGAFQTAKRGNSSTFVTKFNPAGTALVYSTFLGGNGGDGNISTSDVGNGITVDGSGSAYVTGSTASPDFPTTAGAVQPTFGGLEDAFVTKFNPTGTALVYSTFLGGSSYDVGTGIALDTLGYAYVTGYTGSTNFPTTAGAFQRPSSNKYLVFVAKLNPPGSALVYSTYLGGSGGNVTVGGGDFGTGIAVDGSGNAYVTGYTQSPNFPTTPGAFQPTYGGGATSTHAFVVKLSGGIALIQQAANSGTNIPSLTVTLPRPPQPGDMLIVTNVSNNNQVSVSGGGVTSWNYAWSQVHENTVIVFGTVGSSPSATVTMTLIGSPVPGDLASIVSEWAGVTGNVNAGGGGTAGTASPIRTAAATPANANDLLIAVGGDTGGMTPNSWTAFTAPAQQPRAKIEAAYQVVSASGRYSHTWSDTGSTGWDAVIAALQGSGIALVQQAANSNTNTPSLTVTLPQTPRPGDVLVVTNVSNNTQVNVSGGGVSSWNYVWSQAHENTVIVYGTVGSSPSAILKLTLMGSPNPGDLASVVSEWTGLSGTADGSGTASGTASPIKTAAATTANANDLLIAVGGDTGSMTPGWWTAFTPPTQQPHAKIEAAYQVVSATGSYSNTWSDIGSTGWDAVIGAFK</sequence>
<dbReference type="Pfam" id="PF06739">
    <property type="entry name" value="SBBP"/>
    <property type="match status" value="7"/>
</dbReference>
<evidence type="ECO:0000313" key="4">
    <source>
        <dbReference type="Proteomes" id="UP000318509"/>
    </source>
</evidence>
<dbReference type="InterPro" id="IPR057708">
    <property type="entry name" value="DUF7948"/>
</dbReference>
<gene>
    <name evidence="3" type="ORF">E6H00_03815</name>
</gene>
<reference evidence="3 4" key="1">
    <citation type="journal article" date="2019" name="Nat. Microbiol.">
        <title>Mediterranean grassland soil C-N compound turnover is dependent on rainfall and depth, and is mediated by genomically divergent microorganisms.</title>
        <authorList>
            <person name="Diamond S."/>
            <person name="Andeer P.F."/>
            <person name="Li Z."/>
            <person name="Crits-Christoph A."/>
            <person name="Burstein D."/>
            <person name="Anantharaman K."/>
            <person name="Lane K.R."/>
            <person name="Thomas B.C."/>
            <person name="Pan C."/>
            <person name="Northen T.R."/>
            <person name="Banfield J.F."/>
        </authorList>
    </citation>
    <scope>NUCLEOTIDE SEQUENCE [LARGE SCALE GENOMIC DNA]</scope>
    <source>
        <strain evidence="3">NP_3</strain>
    </source>
</reference>
<protein>
    <recommendedName>
        <fullName evidence="2">DUF7948 domain-containing protein</fullName>
    </recommendedName>
</protein>
<accession>A0A537K6V2</accession>
<dbReference type="PANTHER" id="PTHR35580">
    <property type="entry name" value="CELL SURFACE GLYCOPROTEIN (S-LAYER PROTEIN)-LIKE PROTEIN"/>
    <property type="match status" value="1"/>
</dbReference>
<proteinExistence type="predicted"/>
<feature type="region of interest" description="Disordered" evidence="1">
    <location>
        <begin position="94"/>
        <end position="113"/>
    </location>
</feature>
<feature type="domain" description="DUF7948" evidence="2">
    <location>
        <begin position="58"/>
        <end position="272"/>
    </location>
</feature>
<evidence type="ECO:0000313" key="3">
    <source>
        <dbReference type="EMBL" id="TMI91508.1"/>
    </source>
</evidence>
<comment type="caution">
    <text evidence="3">The sequence shown here is derived from an EMBL/GenBank/DDBJ whole genome shotgun (WGS) entry which is preliminary data.</text>
</comment>
<dbReference type="Proteomes" id="UP000318509">
    <property type="component" value="Unassembled WGS sequence"/>
</dbReference>
<evidence type="ECO:0000259" key="2">
    <source>
        <dbReference type="Pfam" id="PF25778"/>
    </source>
</evidence>
<dbReference type="InterPro" id="IPR052918">
    <property type="entry name" value="Motility_Chemotaxis_Reg"/>
</dbReference>
<organism evidence="3 4">
    <name type="scientific">Candidatus Segetimicrobium genomatis</name>
    <dbReference type="NCBI Taxonomy" id="2569760"/>
    <lineage>
        <taxon>Bacteria</taxon>
        <taxon>Bacillati</taxon>
        <taxon>Candidatus Sysuimicrobiota</taxon>
        <taxon>Candidatus Sysuimicrobiia</taxon>
        <taxon>Candidatus Sysuimicrobiales</taxon>
        <taxon>Candidatus Segetimicrobiaceae</taxon>
        <taxon>Candidatus Segetimicrobium</taxon>
    </lineage>
</organism>
<dbReference type="Pfam" id="PF25778">
    <property type="entry name" value="DUF7948"/>
    <property type="match status" value="1"/>
</dbReference>
<dbReference type="AlphaFoldDB" id="A0A537K6V2"/>
<dbReference type="EMBL" id="VBAK01000091">
    <property type="protein sequence ID" value="TMI91508.1"/>
    <property type="molecule type" value="Genomic_DNA"/>
</dbReference>
<dbReference type="PANTHER" id="PTHR35580:SF1">
    <property type="entry name" value="PHYTASE-LIKE DOMAIN-CONTAINING PROTEIN"/>
    <property type="match status" value="1"/>
</dbReference>